<gene>
    <name evidence="2" type="ORF">PXEA_LOCUS13335</name>
</gene>
<dbReference type="AlphaFoldDB" id="A0A3S5AGS4"/>
<keyword evidence="3" id="KW-1185">Reference proteome</keyword>
<proteinExistence type="predicted"/>
<accession>A0A3S5AGS4</accession>
<organism evidence="2 3">
    <name type="scientific">Protopolystoma xenopodis</name>
    <dbReference type="NCBI Taxonomy" id="117903"/>
    <lineage>
        <taxon>Eukaryota</taxon>
        <taxon>Metazoa</taxon>
        <taxon>Spiralia</taxon>
        <taxon>Lophotrochozoa</taxon>
        <taxon>Platyhelminthes</taxon>
        <taxon>Monogenea</taxon>
        <taxon>Polyopisthocotylea</taxon>
        <taxon>Polystomatidea</taxon>
        <taxon>Polystomatidae</taxon>
        <taxon>Protopolystoma</taxon>
    </lineage>
</organism>
<reference evidence="2" key="1">
    <citation type="submission" date="2018-11" db="EMBL/GenBank/DDBJ databases">
        <authorList>
            <consortium name="Pathogen Informatics"/>
        </authorList>
    </citation>
    <scope>NUCLEOTIDE SEQUENCE</scope>
</reference>
<protein>
    <submittedName>
        <fullName evidence="2">Uncharacterized protein</fullName>
    </submittedName>
</protein>
<dbReference type="Proteomes" id="UP000784294">
    <property type="component" value="Unassembled WGS sequence"/>
</dbReference>
<sequence length="96" mass="10821">MTTSTQRFEDMQPHKRQAQRAGPSIHSSTLLKMPVSEPALLSGQPLSDRLLDLRQRSLEPANIIRPGCWQAANEHKGMMETKPNGEEEKRVAGRFL</sequence>
<comment type="caution">
    <text evidence="2">The sequence shown here is derived from an EMBL/GenBank/DDBJ whole genome shotgun (WGS) entry which is preliminary data.</text>
</comment>
<evidence type="ECO:0000313" key="2">
    <source>
        <dbReference type="EMBL" id="VEL19895.1"/>
    </source>
</evidence>
<dbReference type="EMBL" id="CAAALY010043782">
    <property type="protein sequence ID" value="VEL19895.1"/>
    <property type="molecule type" value="Genomic_DNA"/>
</dbReference>
<evidence type="ECO:0000256" key="1">
    <source>
        <dbReference type="SAM" id="MobiDB-lite"/>
    </source>
</evidence>
<name>A0A3S5AGS4_9PLAT</name>
<feature type="region of interest" description="Disordered" evidence="1">
    <location>
        <begin position="1"/>
        <end position="29"/>
    </location>
</feature>
<evidence type="ECO:0000313" key="3">
    <source>
        <dbReference type="Proteomes" id="UP000784294"/>
    </source>
</evidence>